<protein>
    <submittedName>
        <fullName evidence="2">DNA-binding protein</fullName>
    </submittedName>
</protein>
<keyword evidence="3" id="KW-1185">Reference proteome</keyword>
<keyword evidence="2" id="KW-0238">DNA-binding</keyword>
<reference evidence="2 3" key="1">
    <citation type="journal article" date="2014" name="Genome Announc.">
        <title>Draft genome sequences of eight enterohepatic helicobacter species isolated from both laboratory and wild rodents.</title>
        <authorList>
            <person name="Sheh A."/>
            <person name="Shen Z."/>
            <person name="Fox J.G."/>
        </authorList>
    </citation>
    <scope>NUCLEOTIDE SEQUENCE [LARGE SCALE GENOMIC DNA]</scope>
    <source>
        <strain evidence="2 3">MIT 96-1001</strain>
    </source>
</reference>
<dbReference type="Proteomes" id="UP000029921">
    <property type="component" value="Unassembled WGS sequence"/>
</dbReference>
<sequence>MALCVEVFYFFFEKCKTQTQTKKQSLSKKERLMNSATNTIDQRQESQQNEAQEESKEGMFIRMAEVAKILGVSYPTAREILKRNNITKYVLTPRIIYYKRSEVEQIFTNNGISI</sequence>
<dbReference type="GO" id="GO:0003677">
    <property type="term" value="F:DNA binding"/>
    <property type="evidence" value="ECO:0007669"/>
    <property type="project" value="UniProtKB-KW"/>
</dbReference>
<gene>
    <name evidence="2" type="ORF">LS74_001155</name>
</gene>
<feature type="region of interest" description="Disordered" evidence="1">
    <location>
        <begin position="22"/>
        <end position="56"/>
    </location>
</feature>
<evidence type="ECO:0000313" key="2">
    <source>
        <dbReference type="EMBL" id="TLD93368.1"/>
    </source>
</evidence>
<evidence type="ECO:0000256" key="1">
    <source>
        <dbReference type="SAM" id="MobiDB-lite"/>
    </source>
</evidence>
<dbReference type="EMBL" id="JRPE02000002">
    <property type="protein sequence ID" value="TLD93368.1"/>
    <property type="molecule type" value="Genomic_DNA"/>
</dbReference>
<proteinExistence type="predicted"/>
<dbReference type="AlphaFoldDB" id="A0A4U8T2B5"/>
<evidence type="ECO:0000313" key="3">
    <source>
        <dbReference type="Proteomes" id="UP000029921"/>
    </source>
</evidence>
<name>A0A4U8T2B5_9HELI</name>
<accession>A0A4U8T2B5</accession>
<organism evidence="2 3">
    <name type="scientific">Helicobacter magdeburgensis</name>
    <dbReference type="NCBI Taxonomy" id="471858"/>
    <lineage>
        <taxon>Bacteria</taxon>
        <taxon>Pseudomonadati</taxon>
        <taxon>Campylobacterota</taxon>
        <taxon>Epsilonproteobacteria</taxon>
        <taxon>Campylobacterales</taxon>
        <taxon>Helicobacteraceae</taxon>
        <taxon>Helicobacter</taxon>
    </lineage>
</organism>
<comment type="caution">
    <text evidence="2">The sequence shown here is derived from an EMBL/GenBank/DDBJ whole genome shotgun (WGS) entry which is preliminary data.</text>
</comment>